<dbReference type="SMART" id="SM00865">
    <property type="entry name" value="Tubulin_C"/>
    <property type="match status" value="1"/>
</dbReference>
<feature type="binding site" evidence="8">
    <location>
        <position position="155"/>
    </location>
    <ligand>
        <name>GTP</name>
        <dbReference type="ChEBI" id="CHEBI:37565"/>
    </ligand>
</feature>
<proteinExistence type="inferred from homology"/>
<dbReference type="InterPro" id="IPR020805">
    <property type="entry name" value="Cell_div_FtsZ_CS"/>
</dbReference>
<dbReference type="PROSITE" id="PS01134">
    <property type="entry name" value="FTSZ_1"/>
    <property type="match status" value="1"/>
</dbReference>
<comment type="caution">
    <text evidence="13">The sequence shown here is derived from an EMBL/GenBank/DDBJ whole genome shotgun (WGS) entry which is preliminary data.</text>
</comment>
<dbReference type="GO" id="GO:0043093">
    <property type="term" value="P:FtsZ-dependent cytokinesis"/>
    <property type="evidence" value="ECO:0007669"/>
    <property type="project" value="UniProtKB-UniRule"/>
</dbReference>
<dbReference type="InterPro" id="IPR000158">
    <property type="entry name" value="Cell_div_FtsZ"/>
</dbReference>
<feature type="domain" description="Tubulin/FtsZ GTPase" evidence="11">
    <location>
        <begin position="28"/>
        <end position="219"/>
    </location>
</feature>
<reference evidence="14" key="1">
    <citation type="journal article" date="2020" name="bioRxiv">
        <title>A rank-normalized archaeal taxonomy based on genome phylogeny resolves widespread incomplete and uneven classifications.</title>
        <authorList>
            <person name="Rinke C."/>
            <person name="Chuvochina M."/>
            <person name="Mussig A.J."/>
            <person name="Chaumeil P.-A."/>
            <person name="Waite D.W."/>
            <person name="Whitman W.B."/>
            <person name="Parks D.H."/>
            <person name="Hugenholtz P."/>
        </authorList>
    </citation>
    <scope>NUCLEOTIDE SEQUENCE [LARGE SCALE GENOMIC DNA]</scope>
</reference>
<evidence type="ECO:0000313" key="14">
    <source>
        <dbReference type="Proteomes" id="UP000565078"/>
    </source>
</evidence>
<dbReference type="PRINTS" id="PR00423">
    <property type="entry name" value="CELLDVISFTSZ"/>
</dbReference>
<evidence type="ECO:0000256" key="4">
    <source>
        <dbReference type="ARBA" id="ARBA00022741"/>
    </source>
</evidence>
<evidence type="ECO:0000256" key="8">
    <source>
        <dbReference type="HAMAP-Rule" id="MF_00909"/>
    </source>
</evidence>
<keyword evidence="4 8" id="KW-0547">Nucleotide-binding</keyword>
<dbReference type="InterPro" id="IPR018316">
    <property type="entry name" value="Tubulin/FtsZ_2-layer-sand-dom"/>
</dbReference>
<dbReference type="PROSITE" id="PS01135">
    <property type="entry name" value="FTSZ_2"/>
    <property type="match status" value="1"/>
</dbReference>
<protein>
    <recommendedName>
        <fullName evidence="8 9">Cell division protein FtsZ</fullName>
    </recommendedName>
</protein>
<comment type="subcellular location">
    <subcellularLocation>
        <location evidence="8">Cytoplasm</location>
    </subcellularLocation>
    <text evidence="8">Assembles at midcell at the inner surface of the cytoplasmic membrane.</text>
</comment>
<gene>
    <name evidence="8 13" type="primary">ftsZ</name>
    <name evidence="13" type="ORF">HA254_05665</name>
</gene>
<sequence>MKSIIENAVTTTGTDKKEEKLDEFGAPKIMVVGAGGAGCNAVNRLANMSIAGAQLVATNTDKQHLAIINDEITKILIGKSVTRGLGAGGYPEIGAKAAEVSRAALEEVLEGVDMLFISAGMGGGTGTGAAPIIAQIAKEQGAIVIAMVTYPFALEKARLIKAEEGITALQQVTDTVVVIDNNRLVELVPNLPIQDAFKVADEVIARTVRGITETITQPSLINLDYADVRSVMSNKDLSVIAVGESKSVNKVEEVVEDTLKNALLDVDISGATGVLIHITGGAELTLGEANAIGEKLTESIDAHAAVIWGARVDNTFDNKIEVIAIFTGVHSPYIKGASTNLGKPAGSKPKGHLDIDYL</sequence>
<evidence type="ECO:0000256" key="1">
    <source>
        <dbReference type="ARBA" id="ARBA00009690"/>
    </source>
</evidence>
<dbReference type="NCBIfam" id="TIGR00065">
    <property type="entry name" value="ftsZ"/>
    <property type="match status" value="1"/>
</dbReference>
<feature type="domain" description="Tubulin/FtsZ 2-layer sandwich" evidence="12">
    <location>
        <begin position="221"/>
        <end position="338"/>
    </location>
</feature>
<dbReference type="InterPro" id="IPR036525">
    <property type="entry name" value="Tubulin/FtsZ_GTPase_sf"/>
</dbReference>
<comment type="subunit">
    <text evidence="8">Homodimer. Polymerizes to form a dynamic ring structure in a strictly GTP-dependent manner. Interacts directly with several other division proteins.</text>
</comment>
<feature type="binding site" evidence="8">
    <location>
        <begin position="124"/>
        <end position="126"/>
    </location>
    <ligand>
        <name>GTP</name>
        <dbReference type="ChEBI" id="CHEBI:37565"/>
    </ligand>
</feature>
<evidence type="ECO:0000256" key="6">
    <source>
        <dbReference type="ARBA" id="ARBA00023210"/>
    </source>
</evidence>
<name>A0A7J4J161_9ARCH</name>
<feature type="binding site" evidence="8">
    <location>
        <position position="201"/>
    </location>
    <ligand>
        <name>GTP</name>
        <dbReference type="ChEBI" id="CHEBI:37565"/>
    </ligand>
</feature>
<dbReference type="CDD" id="cd02201">
    <property type="entry name" value="FtsZ_type1"/>
    <property type="match status" value="1"/>
</dbReference>
<evidence type="ECO:0000259" key="12">
    <source>
        <dbReference type="SMART" id="SM00865"/>
    </source>
</evidence>
<evidence type="ECO:0000256" key="5">
    <source>
        <dbReference type="ARBA" id="ARBA00023134"/>
    </source>
</evidence>
<feature type="binding site" evidence="8">
    <location>
        <begin position="36"/>
        <end position="40"/>
    </location>
    <ligand>
        <name>GTP</name>
        <dbReference type="ChEBI" id="CHEBI:37565"/>
    </ligand>
</feature>
<keyword evidence="5 8" id="KW-0342">GTP-binding</keyword>
<evidence type="ECO:0000259" key="11">
    <source>
        <dbReference type="SMART" id="SM00864"/>
    </source>
</evidence>
<dbReference type="Pfam" id="PF00091">
    <property type="entry name" value="Tubulin"/>
    <property type="match status" value="1"/>
</dbReference>
<evidence type="ECO:0000256" key="10">
    <source>
        <dbReference type="RuleBase" id="RU003360"/>
    </source>
</evidence>
<evidence type="ECO:0000256" key="2">
    <source>
        <dbReference type="ARBA" id="ARBA00022490"/>
    </source>
</evidence>
<dbReference type="InterPro" id="IPR003008">
    <property type="entry name" value="Tubulin_FtsZ_GTPase"/>
</dbReference>
<dbReference type="Pfam" id="PF12327">
    <property type="entry name" value="FtsZ_C"/>
    <property type="match status" value="1"/>
</dbReference>
<dbReference type="GO" id="GO:0003924">
    <property type="term" value="F:GTPase activity"/>
    <property type="evidence" value="ECO:0007669"/>
    <property type="project" value="UniProtKB-UniRule"/>
</dbReference>
<organism evidence="13 14">
    <name type="scientific">Candidatus Iainarchaeum sp</name>
    <dbReference type="NCBI Taxonomy" id="3101447"/>
    <lineage>
        <taxon>Archaea</taxon>
        <taxon>Candidatus Iainarchaeota</taxon>
        <taxon>Candidatus Iainarchaeia</taxon>
        <taxon>Candidatus Iainarchaeales</taxon>
        <taxon>Candidatus Iainarchaeaceae</taxon>
        <taxon>Candidatus Iainarchaeum</taxon>
    </lineage>
</organism>
<comment type="function">
    <text evidence="8">Essential cell division protein that forms a contractile ring structure (Z ring) at the future cell division site. The regulation of the ring assembly controls the timing and the location of cell division. One of the functions of the FtsZ ring is to recruit other cell division proteins to the septum to produce a new cell wall between the dividing cells. Binds GTP and shows GTPase activity.</text>
</comment>
<accession>A0A7J4J161</accession>
<dbReference type="GO" id="GO:0032153">
    <property type="term" value="C:cell division site"/>
    <property type="evidence" value="ECO:0007669"/>
    <property type="project" value="UniProtKB-UniRule"/>
</dbReference>
<keyword evidence="6 8" id="KW-0717">Septation</keyword>
<keyword evidence="7 8" id="KW-0131">Cell cycle</keyword>
<dbReference type="EMBL" id="DUGC01000090">
    <property type="protein sequence ID" value="HIH10125.1"/>
    <property type="molecule type" value="Genomic_DNA"/>
</dbReference>
<dbReference type="InterPro" id="IPR024757">
    <property type="entry name" value="FtsZ_C"/>
</dbReference>
<dbReference type="GO" id="GO:0005737">
    <property type="term" value="C:cytoplasm"/>
    <property type="evidence" value="ECO:0007669"/>
    <property type="project" value="UniProtKB-SubCell"/>
</dbReference>
<dbReference type="InterPro" id="IPR037103">
    <property type="entry name" value="Tubulin/FtsZ-like_C"/>
</dbReference>
<comment type="similarity">
    <text evidence="1 8 10">Belongs to the FtsZ family.</text>
</comment>
<dbReference type="PANTHER" id="PTHR30314">
    <property type="entry name" value="CELL DIVISION PROTEIN FTSZ-RELATED"/>
    <property type="match status" value="1"/>
</dbReference>
<dbReference type="GO" id="GO:0005525">
    <property type="term" value="F:GTP binding"/>
    <property type="evidence" value="ECO:0007669"/>
    <property type="project" value="UniProtKB-UniRule"/>
</dbReference>
<evidence type="ECO:0000256" key="9">
    <source>
        <dbReference type="NCBIfam" id="TIGR00065"/>
    </source>
</evidence>
<dbReference type="InterPro" id="IPR045061">
    <property type="entry name" value="FtsZ/CetZ"/>
</dbReference>
<evidence type="ECO:0000256" key="7">
    <source>
        <dbReference type="ARBA" id="ARBA00023306"/>
    </source>
</evidence>
<dbReference type="Gene3D" id="3.30.1330.20">
    <property type="entry name" value="Tubulin/FtsZ, C-terminal domain"/>
    <property type="match status" value="1"/>
</dbReference>
<dbReference type="PANTHER" id="PTHR30314:SF9">
    <property type="entry name" value="CELL DIVISION PROTEIN FTSZ 2"/>
    <property type="match status" value="1"/>
</dbReference>
<keyword evidence="2 8" id="KW-0963">Cytoplasm</keyword>
<feature type="binding site" evidence="8">
    <location>
        <position position="158"/>
    </location>
    <ligand>
        <name>GTP</name>
        <dbReference type="ChEBI" id="CHEBI:37565"/>
    </ligand>
</feature>
<evidence type="ECO:0000256" key="3">
    <source>
        <dbReference type="ARBA" id="ARBA00022618"/>
    </source>
</evidence>
<keyword evidence="3 8" id="KW-0132">Cell division</keyword>
<evidence type="ECO:0000313" key="13">
    <source>
        <dbReference type="EMBL" id="HIH10125.1"/>
    </source>
</evidence>
<dbReference type="Gene3D" id="3.40.50.1440">
    <property type="entry name" value="Tubulin/FtsZ, GTPase domain"/>
    <property type="match status" value="1"/>
</dbReference>
<dbReference type="Proteomes" id="UP000565078">
    <property type="component" value="Unassembled WGS sequence"/>
</dbReference>
<dbReference type="HAMAP" id="MF_00909">
    <property type="entry name" value="FtsZ"/>
    <property type="match status" value="1"/>
</dbReference>
<dbReference type="AlphaFoldDB" id="A0A7J4J161"/>
<dbReference type="SUPFAM" id="SSF55307">
    <property type="entry name" value="Tubulin C-terminal domain-like"/>
    <property type="match status" value="1"/>
</dbReference>
<dbReference type="GO" id="GO:0051258">
    <property type="term" value="P:protein polymerization"/>
    <property type="evidence" value="ECO:0007669"/>
    <property type="project" value="UniProtKB-UniRule"/>
</dbReference>
<dbReference type="SUPFAM" id="SSF52490">
    <property type="entry name" value="Tubulin nucleotide-binding domain-like"/>
    <property type="match status" value="1"/>
</dbReference>
<dbReference type="SMART" id="SM00864">
    <property type="entry name" value="Tubulin"/>
    <property type="match status" value="1"/>
</dbReference>
<dbReference type="InterPro" id="IPR008280">
    <property type="entry name" value="Tub_FtsZ_C"/>
</dbReference>